<dbReference type="Ensembl" id="ENSNNAT00000018298.1">
    <property type="protein sequence ID" value="ENSNNAP00000017426.1"/>
    <property type="gene ID" value="ENSNNAG00000011689.1"/>
</dbReference>
<accession>A0A8C6XNT4</accession>
<dbReference type="Proteomes" id="UP000694559">
    <property type="component" value="Unplaced"/>
</dbReference>
<dbReference type="OrthoDB" id="6514241at2759"/>
<keyword evidence="3" id="KW-1185">Reference proteome</keyword>
<feature type="transmembrane region" description="Helical" evidence="1">
    <location>
        <begin position="35"/>
        <end position="63"/>
    </location>
</feature>
<proteinExistence type="predicted"/>
<keyword evidence="1" id="KW-1133">Transmembrane helix</keyword>
<evidence type="ECO:0000313" key="3">
    <source>
        <dbReference type="Proteomes" id="UP000694559"/>
    </source>
</evidence>
<keyword evidence="1" id="KW-0472">Membrane</keyword>
<evidence type="ECO:0000313" key="2">
    <source>
        <dbReference type="Ensembl" id="ENSNNAP00000017426.1"/>
    </source>
</evidence>
<protein>
    <submittedName>
        <fullName evidence="2">Uncharacterized protein</fullName>
    </submittedName>
</protein>
<dbReference type="Pfam" id="PF14969">
    <property type="entry name" value="DUF4508"/>
    <property type="match status" value="1"/>
</dbReference>
<name>A0A8C6XNT4_NAJNA</name>
<reference evidence="2" key="1">
    <citation type="submission" date="2025-08" db="UniProtKB">
        <authorList>
            <consortium name="Ensembl"/>
        </authorList>
    </citation>
    <scope>IDENTIFICATION</scope>
</reference>
<organism evidence="2 3">
    <name type="scientific">Naja naja</name>
    <name type="common">Indian cobra</name>
    <dbReference type="NCBI Taxonomy" id="35670"/>
    <lineage>
        <taxon>Eukaryota</taxon>
        <taxon>Metazoa</taxon>
        <taxon>Chordata</taxon>
        <taxon>Craniata</taxon>
        <taxon>Vertebrata</taxon>
        <taxon>Euteleostomi</taxon>
        <taxon>Lepidosauria</taxon>
        <taxon>Squamata</taxon>
        <taxon>Bifurcata</taxon>
        <taxon>Unidentata</taxon>
        <taxon>Episquamata</taxon>
        <taxon>Toxicofera</taxon>
        <taxon>Serpentes</taxon>
        <taxon>Colubroidea</taxon>
        <taxon>Elapidae</taxon>
        <taxon>Elapinae</taxon>
        <taxon>Naja</taxon>
    </lineage>
</organism>
<sequence>MYLQGYISFDNRLTEFEGTLQGHLVQPPFVKPLSILYTILFLNLLISYTPFLVFLLSLSFIPFLPPSPFFPSFLILGAEPLPLSSVMAIPWKLFPLLESLSELQVGSRKPPAIYECQMRLWDQCFHSWSEAERNKFVWQMEEEMPDLAGQFYQEVAAIARQV</sequence>
<dbReference type="PANTHER" id="PTHR16260">
    <property type="entry name" value="SIMILAR TO 1700123O20RIK PROTEIN"/>
    <property type="match status" value="1"/>
</dbReference>
<dbReference type="AlphaFoldDB" id="A0A8C6XNT4"/>
<evidence type="ECO:0000256" key="1">
    <source>
        <dbReference type="SAM" id="Phobius"/>
    </source>
</evidence>
<reference evidence="2" key="2">
    <citation type="submission" date="2025-09" db="UniProtKB">
        <authorList>
            <consortium name="Ensembl"/>
        </authorList>
    </citation>
    <scope>IDENTIFICATION</scope>
</reference>
<dbReference type="InterPro" id="IPR028019">
    <property type="entry name" value="DUF4508"/>
</dbReference>
<dbReference type="PANTHER" id="PTHR16260:SF3">
    <property type="entry name" value="CHROMOSOME 14 OPEN READING FRAME 119-LIKE-RELATED"/>
    <property type="match status" value="1"/>
</dbReference>
<keyword evidence="1" id="KW-0812">Transmembrane</keyword>